<protein>
    <submittedName>
        <fullName evidence="2">Uncharacterized protein</fullName>
    </submittedName>
</protein>
<feature type="transmembrane region" description="Helical" evidence="1">
    <location>
        <begin position="136"/>
        <end position="156"/>
    </location>
</feature>
<dbReference type="RefSeq" id="WP_191807051.1">
    <property type="nucleotide sequence ID" value="NZ_JACSQD010000002.1"/>
</dbReference>
<keyword evidence="1" id="KW-0472">Membrane</keyword>
<sequence length="197" mass="21127">MGANRFSLSPILRRHYESMRPPGSKRISFGTSAVLFAIPGIIGTGAIAVNFRLPAAALTPSMAALGVLTGAFLSGFVLLMNTRIKAADDEHMNYRHNLARLIGQTAVTSLYLVIFCVAMIAACISVAIGWELLASLPYGLSVASGLLLAGLVHVALTGATFVRRLFGVYYQLFASDFTPELQSIPPHRPAQRHRNSA</sequence>
<organism evidence="2 3">
    <name type="scientific">Arthrobacter gallicola</name>
    <dbReference type="NCBI Taxonomy" id="2762225"/>
    <lineage>
        <taxon>Bacteria</taxon>
        <taxon>Bacillati</taxon>
        <taxon>Actinomycetota</taxon>
        <taxon>Actinomycetes</taxon>
        <taxon>Micrococcales</taxon>
        <taxon>Micrococcaceae</taxon>
        <taxon>Arthrobacter</taxon>
    </lineage>
</organism>
<keyword evidence="1" id="KW-1133">Transmembrane helix</keyword>
<dbReference type="EMBL" id="JACSQD010000002">
    <property type="protein sequence ID" value="MBD7994660.1"/>
    <property type="molecule type" value="Genomic_DNA"/>
</dbReference>
<feature type="transmembrane region" description="Helical" evidence="1">
    <location>
        <begin position="27"/>
        <end position="49"/>
    </location>
</feature>
<keyword evidence="3" id="KW-1185">Reference proteome</keyword>
<evidence type="ECO:0000313" key="3">
    <source>
        <dbReference type="Proteomes" id="UP000609874"/>
    </source>
</evidence>
<reference evidence="2 3" key="1">
    <citation type="submission" date="2020-08" db="EMBL/GenBank/DDBJ databases">
        <title>A Genomic Blueprint of the Chicken Gut Microbiome.</title>
        <authorList>
            <person name="Gilroy R."/>
            <person name="Ravi A."/>
            <person name="Getino M."/>
            <person name="Pursley I."/>
            <person name="Horton D.L."/>
            <person name="Alikhan N.-F."/>
            <person name="Baker D."/>
            <person name="Gharbi K."/>
            <person name="Hall N."/>
            <person name="Watson M."/>
            <person name="Adriaenssens E.M."/>
            <person name="Foster-Nyarko E."/>
            <person name="Jarju S."/>
            <person name="Secka A."/>
            <person name="Antonio M."/>
            <person name="Oren A."/>
            <person name="Chaudhuri R."/>
            <person name="La Ragione R.M."/>
            <person name="Hildebrand F."/>
            <person name="Pallen M.J."/>
        </authorList>
    </citation>
    <scope>NUCLEOTIDE SEQUENCE [LARGE SCALE GENOMIC DNA]</scope>
    <source>
        <strain evidence="2 3">Sa2CUA1</strain>
    </source>
</reference>
<evidence type="ECO:0000313" key="2">
    <source>
        <dbReference type="EMBL" id="MBD7994660.1"/>
    </source>
</evidence>
<feature type="transmembrane region" description="Helical" evidence="1">
    <location>
        <begin position="61"/>
        <end position="80"/>
    </location>
</feature>
<proteinExistence type="predicted"/>
<dbReference type="Proteomes" id="UP000609874">
    <property type="component" value="Unassembled WGS sequence"/>
</dbReference>
<feature type="transmembrane region" description="Helical" evidence="1">
    <location>
        <begin position="101"/>
        <end position="130"/>
    </location>
</feature>
<name>A0ABR8UQ28_9MICC</name>
<keyword evidence="1" id="KW-0812">Transmembrane</keyword>
<accession>A0ABR8UQ28</accession>
<evidence type="ECO:0000256" key="1">
    <source>
        <dbReference type="SAM" id="Phobius"/>
    </source>
</evidence>
<gene>
    <name evidence="2" type="ORF">H9639_05050</name>
</gene>
<comment type="caution">
    <text evidence="2">The sequence shown here is derived from an EMBL/GenBank/DDBJ whole genome shotgun (WGS) entry which is preliminary data.</text>
</comment>